<dbReference type="OrthoDB" id="8720906at2"/>
<organism evidence="1 2">
    <name type="scientific">Paraburkholderia caballeronis</name>
    <dbReference type="NCBI Taxonomy" id="416943"/>
    <lineage>
        <taxon>Bacteria</taxon>
        <taxon>Pseudomonadati</taxon>
        <taxon>Pseudomonadota</taxon>
        <taxon>Betaproteobacteria</taxon>
        <taxon>Burkholderiales</taxon>
        <taxon>Burkholderiaceae</taxon>
        <taxon>Paraburkholderia</taxon>
    </lineage>
</organism>
<dbReference type="AlphaFoldDB" id="A0A1H7PLP2"/>
<keyword evidence="2" id="KW-1185">Reference proteome</keyword>
<dbReference type="Proteomes" id="UP000199120">
    <property type="component" value="Unassembled WGS sequence"/>
</dbReference>
<dbReference type="STRING" id="416943.SAMN05445871_0959"/>
<evidence type="ECO:0008006" key="3">
    <source>
        <dbReference type="Google" id="ProtNLM"/>
    </source>
</evidence>
<sequence length="112" mass="12211">MREIRIFELAHDEPAQLWRPAQPLRLQVSEGELWLTIEGDAGDYWLRNGESCALPARAKVWVSAGRAGARFLLALGGASASARAAAIGERHAARAFATAGWTARWPWSSRAA</sequence>
<dbReference type="EMBL" id="FOAJ01000007">
    <property type="protein sequence ID" value="SEL36496.1"/>
    <property type="molecule type" value="Genomic_DNA"/>
</dbReference>
<accession>A0A1H7PLP2</accession>
<proteinExistence type="predicted"/>
<gene>
    <name evidence="1" type="ORF">SAMN05192542_10743</name>
</gene>
<evidence type="ECO:0000313" key="1">
    <source>
        <dbReference type="EMBL" id="SEL36496.1"/>
    </source>
</evidence>
<protein>
    <recommendedName>
        <fullName evidence="3">DUF2917 domain-containing protein</fullName>
    </recommendedName>
</protein>
<dbReference type="InterPro" id="IPR021317">
    <property type="entry name" value="DUF2917"/>
</dbReference>
<dbReference type="RefSeq" id="WP_090542707.1">
    <property type="nucleotide sequence ID" value="NZ_FNSR01000001.1"/>
</dbReference>
<evidence type="ECO:0000313" key="2">
    <source>
        <dbReference type="Proteomes" id="UP000199120"/>
    </source>
</evidence>
<dbReference type="SUPFAM" id="SSF51182">
    <property type="entry name" value="RmlC-like cupins"/>
    <property type="match status" value="1"/>
</dbReference>
<name>A0A1H7PLP2_9BURK</name>
<dbReference type="InterPro" id="IPR011051">
    <property type="entry name" value="RmlC_Cupin_sf"/>
</dbReference>
<dbReference type="Pfam" id="PF11142">
    <property type="entry name" value="DUF2917"/>
    <property type="match status" value="1"/>
</dbReference>
<reference evidence="2" key="1">
    <citation type="submission" date="2016-10" db="EMBL/GenBank/DDBJ databases">
        <authorList>
            <person name="Varghese N."/>
            <person name="Submissions S."/>
        </authorList>
    </citation>
    <scope>NUCLEOTIDE SEQUENCE [LARGE SCALE GENOMIC DNA]</scope>
    <source>
        <strain evidence="2">LMG 26416</strain>
    </source>
</reference>